<evidence type="ECO:0000256" key="1">
    <source>
        <dbReference type="ARBA" id="ARBA00004202"/>
    </source>
</evidence>
<dbReference type="PROSITE" id="PS00211">
    <property type="entry name" value="ABC_TRANSPORTER_1"/>
    <property type="match status" value="1"/>
</dbReference>
<keyword evidence="9" id="KW-0472">Membrane</keyword>
<keyword evidence="5" id="KW-0677">Repeat</keyword>
<dbReference type="InterPro" id="IPR003593">
    <property type="entry name" value="AAA+_ATPase"/>
</dbReference>
<reference evidence="12 13" key="1">
    <citation type="submission" date="2016-10" db="EMBL/GenBank/DDBJ databases">
        <authorList>
            <person name="Varghese N."/>
            <person name="Submissions S."/>
        </authorList>
    </citation>
    <scope>NUCLEOTIDE SEQUENCE [LARGE SCALE GENOMIC DNA]</scope>
    <source>
        <strain evidence="12 13">22B</strain>
    </source>
</reference>
<dbReference type="InterPro" id="IPR027417">
    <property type="entry name" value="P-loop_NTPase"/>
</dbReference>
<dbReference type="PANTHER" id="PTHR43790">
    <property type="entry name" value="CARBOHYDRATE TRANSPORT ATP-BINDING PROTEIN MG119-RELATED"/>
    <property type="match status" value="1"/>
</dbReference>
<evidence type="ECO:0000256" key="9">
    <source>
        <dbReference type="ARBA" id="ARBA00023136"/>
    </source>
</evidence>
<keyword evidence="8" id="KW-1278">Translocase</keyword>
<dbReference type="InterPro" id="IPR050107">
    <property type="entry name" value="ABC_carbohydrate_import_ATPase"/>
</dbReference>
<evidence type="ECO:0000256" key="7">
    <source>
        <dbReference type="ARBA" id="ARBA00022840"/>
    </source>
</evidence>
<keyword evidence="6" id="KW-0547">Nucleotide-binding</keyword>
<dbReference type="Gene3D" id="3.40.50.300">
    <property type="entry name" value="P-loop containing nucleotide triphosphate hydrolases"/>
    <property type="match status" value="2"/>
</dbReference>
<dbReference type="PANTHER" id="PTHR43790:SF3">
    <property type="entry name" value="D-ALLOSE IMPORT ATP-BINDING PROTEIN ALSA-RELATED"/>
    <property type="match status" value="1"/>
</dbReference>
<evidence type="ECO:0000313" key="13">
    <source>
        <dbReference type="Proteomes" id="UP000243374"/>
    </source>
</evidence>
<dbReference type="Pfam" id="PF00005">
    <property type="entry name" value="ABC_tran"/>
    <property type="match status" value="2"/>
</dbReference>
<name>A0A662ZAX5_9GAMM</name>
<dbReference type="SMART" id="SM00382">
    <property type="entry name" value="AAA"/>
    <property type="match status" value="2"/>
</dbReference>
<dbReference type="CDD" id="cd03216">
    <property type="entry name" value="ABC_Carb_Monos_I"/>
    <property type="match status" value="1"/>
</dbReference>
<keyword evidence="3" id="KW-1003">Cell membrane</keyword>
<evidence type="ECO:0000256" key="2">
    <source>
        <dbReference type="ARBA" id="ARBA00022448"/>
    </source>
</evidence>
<dbReference type="PROSITE" id="PS51733">
    <property type="entry name" value="BPL_LPL_CATALYTIC"/>
    <property type="match status" value="1"/>
</dbReference>
<dbReference type="PROSITE" id="PS50893">
    <property type="entry name" value="ABC_TRANSPORTER_2"/>
    <property type="match status" value="2"/>
</dbReference>
<proteinExistence type="predicted"/>
<gene>
    <name evidence="12" type="ORF">SAMN04487865_10469</name>
</gene>
<dbReference type="GO" id="GO:0005524">
    <property type="term" value="F:ATP binding"/>
    <property type="evidence" value="ECO:0007669"/>
    <property type="project" value="UniProtKB-KW"/>
</dbReference>
<keyword evidence="7 12" id="KW-0067">ATP-binding</keyword>
<accession>A0A662ZAX5</accession>
<keyword evidence="2" id="KW-0813">Transport</keyword>
<dbReference type="RefSeq" id="WP_074841207.1">
    <property type="nucleotide sequence ID" value="NZ_CP047056.1"/>
</dbReference>
<dbReference type="EMBL" id="FOSF01000046">
    <property type="protein sequence ID" value="SFK26577.1"/>
    <property type="molecule type" value="Genomic_DNA"/>
</dbReference>
<dbReference type="AlphaFoldDB" id="A0A662ZAX5"/>
<dbReference type="SUPFAM" id="SSF52540">
    <property type="entry name" value="P-loop containing nucleoside triphosphate hydrolases"/>
    <property type="match status" value="2"/>
</dbReference>
<dbReference type="GO" id="GO:0016887">
    <property type="term" value="F:ATP hydrolysis activity"/>
    <property type="evidence" value="ECO:0007669"/>
    <property type="project" value="InterPro"/>
</dbReference>
<protein>
    <submittedName>
        <fullName evidence="12">Monosaccharide ABC transporter ATP-binding protein, CUT2 family</fullName>
    </submittedName>
</protein>
<evidence type="ECO:0000313" key="12">
    <source>
        <dbReference type="EMBL" id="SFK26577.1"/>
    </source>
</evidence>
<sequence>MPLLQMHRICKSFNGVPVLKDVELEVEEGVVHALLGENGAGKSTLMNILTGTIPKDSGEIYFEGQKLEKLSVSRTEELGIAFVHQELNLFNDLKVFENIFICKELSGFLGHLKKKEMISRCEELFAKLGVSIDPKALVADLKTSDKQLLEISKALFFKAKLLILDEPTTALNNEEVEHLFSIVEGLKKQGISFIFISHKMPEIFKYCDTYTVFRNGQYIAEGKISETTPDEITKLMVGRSGTSSDIYEKRETGETVLEIKNLTGPGFHDVNLEVKKGQIVGMTGLEGSGSSELMQCLFGTTLRSGGSVLVSGHELPPASVHAAMKHGIALLPANRKENSVIPDMNILENMYLAEHTLSAGKFHINNMEEMKKYKKYRDLMNLKAESATLPITSLSGGNQQKVFIARWLNTDAQILLFDNPTQGIDVGAKAEIYKLILELAKNGKTILVNTLEIPELQKVADYCAVFCDGKIVKILPHEQIEEHTIMMYSTNSIQEQTEVKNEE</sequence>
<feature type="domain" description="BPL/LPL catalytic" evidence="11">
    <location>
        <begin position="1"/>
        <end position="153"/>
    </location>
</feature>
<keyword evidence="13" id="KW-1185">Reference proteome</keyword>
<dbReference type="FunFam" id="3.40.50.300:FF:000127">
    <property type="entry name" value="Ribose import ATP-binding protein RbsA"/>
    <property type="match status" value="1"/>
</dbReference>
<evidence type="ECO:0000256" key="8">
    <source>
        <dbReference type="ARBA" id="ARBA00022967"/>
    </source>
</evidence>
<dbReference type="GO" id="GO:0005886">
    <property type="term" value="C:plasma membrane"/>
    <property type="evidence" value="ECO:0007669"/>
    <property type="project" value="UniProtKB-SubCell"/>
</dbReference>
<evidence type="ECO:0000259" key="11">
    <source>
        <dbReference type="PROSITE" id="PS51733"/>
    </source>
</evidence>
<dbReference type="InterPro" id="IPR004143">
    <property type="entry name" value="BPL_LPL_catalytic"/>
</dbReference>
<organism evidence="12 13">
    <name type="scientific">Succinivibrio dextrinosolvens</name>
    <dbReference type="NCBI Taxonomy" id="83771"/>
    <lineage>
        <taxon>Bacteria</taxon>
        <taxon>Pseudomonadati</taxon>
        <taxon>Pseudomonadota</taxon>
        <taxon>Gammaproteobacteria</taxon>
        <taxon>Aeromonadales</taxon>
        <taxon>Succinivibrionaceae</taxon>
        <taxon>Succinivibrio</taxon>
    </lineage>
</organism>
<evidence type="ECO:0000256" key="3">
    <source>
        <dbReference type="ARBA" id="ARBA00022475"/>
    </source>
</evidence>
<dbReference type="InterPro" id="IPR017871">
    <property type="entry name" value="ABC_transporter-like_CS"/>
</dbReference>
<dbReference type="Proteomes" id="UP000243374">
    <property type="component" value="Unassembled WGS sequence"/>
</dbReference>
<evidence type="ECO:0000256" key="6">
    <source>
        <dbReference type="ARBA" id="ARBA00022741"/>
    </source>
</evidence>
<dbReference type="InterPro" id="IPR003439">
    <property type="entry name" value="ABC_transporter-like_ATP-bd"/>
</dbReference>
<keyword evidence="4" id="KW-0762">Sugar transport</keyword>
<feature type="domain" description="ABC transporter" evidence="10">
    <location>
        <begin position="4"/>
        <end position="240"/>
    </location>
</feature>
<evidence type="ECO:0000256" key="4">
    <source>
        <dbReference type="ARBA" id="ARBA00022597"/>
    </source>
</evidence>
<dbReference type="CDD" id="cd03215">
    <property type="entry name" value="ABC_Carb_Monos_II"/>
    <property type="match status" value="1"/>
</dbReference>
<comment type="subcellular location">
    <subcellularLocation>
        <location evidence="1">Cell membrane</location>
        <topology evidence="1">Peripheral membrane protein</topology>
    </subcellularLocation>
</comment>
<dbReference type="OrthoDB" id="9776369at2"/>
<feature type="domain" description="ABC transporter" evidence="10">
    <location>
        <begin position="251"/>
        <end position="493"/>
    </location>
</feature>
<evidence type="ECO:0000256" key="5">
    <source>
        <dbReference type="ARBA" id="ARBA00022737"/>
    </source>
</evidence>
<evidence type="ECO:0000259" key="10">
    <source>
        <dbReference type="PROSITE" id="PS50893"/>
    </source>
</evidence>